<dbReference type="InterPro" id="IPR008042">
    <property type="entry name" value="Retrotrans_Pao"/>
</dbReference>
<dbReference type="SUPFAM" id="SSF56672">
    <property type="entry name" value="DNA/RNA polymerases"/>
    <property type="match status" value="1"/>
</dbReference>
<dbReference type="Gene3D" id="3.30.420.10">
    <property type="entry name" value="Ribonuclease H-like superfamily/Ribonuclease H"/>
    <property type="match status" value="1"/>
</dbReference>
<evidence type="ECO:0000313" key="5">
    <source>
        <dbReference type="EMBL" id="CAX83707.1"/>
    </source>
</evidence>
<dbReference type="Pfam" id="PF00078">
    <property type="entry name" value="RVT_1"/>
    <property type="match status" value="1"/>
</dbReference>
<organism evidence="5">
    <name type="scientific">Schistosoma japonicum</name>
    <name type="common">Blood fluke</name>
    <dbReference type="NCBI Taxonomy" id="6182"/>
    <lineage>
        <taxon>Eukaryota</taxon>
        <taxon>Metazoa</taxon>
        <taxon>Spiralia</taxon>
        <taxon>Lophotrochozoa</taxon>
        <taxon>Platyhelminthes</taxon>
        <taxon>Trematoda</taxon>
        <taxon>Digenea</taxon>
        <taxon>Strigeidida</taxon>
        <taxon>Schistosomatoidea</taxon>
        <taxon>Schistosomatidae</taxon>
        <taxon>Schistosoma</taxon>
    </lineage>
</organism>
<dbReference type="Pfam" id="PF18701">
    <property type="entry name" value="DUF5641"/>
    <property type="match status" value="1"/>
</dbReference>
<dbReference type="InterPro" id="IPR043502">
    <property type="entry name" value="DNA/RNA_pol_sf"/>
</dbReference>
<dbReference type="CDD" id="cd01644">
    <property type="entry name" value="RT_pepA17"/>
    <property type="match status" value="1"/>
</dbReference>
<proteinExistence type="predicted"/>
<dbReference type="GO" id="GO:0003676">
    <property type="term" value="F:nucleic acid binding"/>
    <property type="evidence" value="ECO:0007669"/>
    <property type="project" value="InterPro"/>
</dbReference>
<dbReference type="InterPro" id="IPR040676">
    <property type="entry name" value="DUF5641"/>
</dbReference>
<dbReference type="InterPro" id="IPR000477">
    <property type="entry name" value="RT_dom"/>
</dbReference>
<dbReference type="InterPro" id="IPR001584">
    <property type="entry name" value="Integrase_cat-core"/>
</dbReference>
<dbReference type="EMBL" id="FN356218">
    <property type="protein sequence ID" value="CAX83707.1"/>
    <property type="molecule type" value="Genomic_DNA"/>
</dbReference>
<keyword evidence="1" id="KW-0862">Zinc</keyword>
<dbReference type="PROSITE" id="PS50994">
    <property type="entry name" value="INTEGRASE"/>
    <property type="match status" value="1"/>
</dbReference>
<feature type="domain" description="CCHC-type" evidence="3">
    <location>
        <begin position="342"/>
        <end position="357"/>
    </location>
</feature>
<dbReference type="InterPro" id="IPR005312">
    <property type="entry name" value="DUF1759"/>
</dbReference>
<dbReference type="InterPro" id="IPR036397">
    <property type="entry name" value="RNaseH_sf"/>
</dbReference>
<evidence type="ECO:0000259" key="3">
    <source>
        <dbReference type="PROSITE" id="PS50158"/>
    </source>
</evidence>
<evidence type="ECO:0000256" key="2">
    <source>
        <dbReference type="SAM" id="MobiDB-lite"/>
    </source>
</evidence>
<dbReference type="Pfam" id="PF17921">
    <property type="entry name" value="Integrase_H2C2"/>
    <property type="match status" value="1"/>
</dbReference>
<dbReference type="SMART" id="SM00343">
    <property type="entry name" value="ZnF_C2HC"/>
    <property type="match status" value="1"/>
</dbReference>
<dbReference type="PANTHER" id="PTHR47331">
    <property type="entry name" value="PHD-TYPE DOMAIN-CONTAINING PROTEIN"/>
    <property type="match status" value="1"/>
</dbReference>
<dbReference type="Pfam" id="PF03564">
    <property type="entry name" value="DUF1759"/>
    <property type="match status" value="1"/>
</dbReference>
<dbReference type="InterPro" id="IPR012337">
    <property type="entry name" value="RNaseH-like_sf"/>
</dbReference>
<dbReference type="GO" id="GO:0015074">
    <property type="term" value="P:DNA integration"/>
    <property type="evidence" value="ECO:0007669"/>
    <property type="project" value="InterPro"/>
</dbReference>
<keyword evidence="1" id="KW-0479">Metal-binding</keyword>
<dbReference type="Gene3D" id="3.30.70.270">
    <property type="match status" value="1"/>
</dbReference>
<dbReference type="PANTHER" id="PTHR47331:SF1">
    <property type="entry name" value="GAG-LIKE PROTEIN"/>
    <property type="match status" value="1"/>
</dbReference>
<dbReference type="Gene3D" id="3.10.10.10">
    <property type="entry name" value="HIV Type 1 Reverse Transcriptase, subunit A, domain 1"/>
    <property type="match status" value="1"/>
</dbReference>
<evidence type="ECO:0000259" key="4">
    <source>
        <dbReference type="PROSITE" id="PS50994"/>
    </source>
</evidence>
<dbReference type="GO" id="GO:0008270">
    <property type="term" value="F:zinc ion binding"/>
    <property type="evidence" value="ECO:0007669"/>
    <property type="project" value="UniProtKB-KW"/>
</dbReference>
<sequence length="1674" mass="191411">MSSKRQRKSYLKPVEDSEANLYDEPPCTKQVPLHTFMCHGSDLNKGNDDDRATVSDSVVDERKNLNLGGWFEPESLVDANVAPRKGLSPVMVGLDLPKVELSYFDGQPTAYWMFIRQFETYVASRVIDDSQRLLYLIHYCKGKAKSAIEGCVMMDPTAGYSKAREILKRLFGQPHVIARETLEGLFSEINNYSDAEKLANLAVKMENCAMVLNQMDYNHDLNSLATLERIVKLLPRSLQVQWADIVDTLTENVREPTFAELTNFIASRARVASSRFGQLATCMKKGYNAKMNCYLQSEQYSSLAVKRKCSICSKDHDIYLCPSFISMTVEDRWAHARSKGACFVCLKRGHRASECKSTKRCNVEECLKRHHYLLHSNRQVNPLESNSNVESHCGYTKSLGHHVCLGMIPIRLRSKHAEVVGYALLDNGSDATLIRSDCLKSLGLKEEQVSIVLQTVGGNKTAKATNASFEVHSLNQTEHIEINGALVVERIPGRKPERCVLDEVQKWPHLTDVPLDSIDSDEVLLLIGCDVPEAHWVLDQRLGGRKRPYAIKTLLGWAVFGPTSYRGWGKRVVNHTCMGDSSKDQLRRIYDMEFADVYSNDKTLSMDDLNAIKIVEEGTYFADGHFFVPIPWRNNVDTRKDNYEMAKCRLHSLRRKMLSDYCFHGKYTKSIENNFTKGYAEKVPETQREVGNLPRWYLPHHAVINPRKPEKLRVVFDCAPKSPGVSLNAMIYQGPHPPAELVCILLRFRREAVAITADVEEMFMQVKVPEHDRGALRFLWWPNGDTSSKPVEFQMTSHPFGATSSPFCANFAMNKTAQRFSTGYEDFVVDAVKNNFYVDDCLVSFSTCEQAKKFVLQINELLCKGGFKLRKWITNSEIVNAVLPSVCDDGPLVDIPVCYNVTHRTLGLEWDPRQDVFKFCFDATEKPMTRRGILSVVSSLFDPLGLIAPTCLTAKLLLQKLCKAQVGWDQPLSEPDVSVWLNWVKFMLQIGDVTVPRGIKRVIDETDATVELHLFSDASELGYGAVAYALVRYPQRLPYCVLLFSKSRVAPIKQVTIPRLEMAAALLSVRMSEVLKKSFPRFFSEVNFYTDSMVVLYYIKNTESRYSTFIANRLAVIHQFTSVEQWCYIKSSQNPDDWTSRGIHKVSDLRTWFECPALLDTSVSEMTIRCPEPTVENIEFRKPLPMVSLSSVERCSSPILSYFSEWMKLVRAVAWFRRFIEFIKVLSSSSGEGSVHLGYLKVNELEVYGELISEFRNSGNLIKHSHLKRLSPIMLDGLLCVGGHLNYADFPSTFRHPIILPNRHFVTEMIIRHYHREKGHTGTSQVLATIRRNYWIVKQTSAVKRVIGKCVTCRRFMISPGQQLIAPLLICRIQQGWYTFSSVGVDYFGPFIVKRGRSFEKRYGCVFTCLQTRAVHIEMVHSLNTDSFIMSLLRFMGRRGRPTEIYSDNGSNFIGTVSELKRFIQQWDQRRIRNELATKQIQWHFNPPLCSHRGGVWERMIRSVRRLLLLITRDQTLTDEALATYLVEAEKILNNRPLTPVTQDAEDKLALSPNNLLLLRECDGVVEEGTFTDKYSKRWRQVNYLANVFWKRWMKEYLPSLQLRQKWLVEHRDFKEGDVVIVISDISTRGKWPLGVVENCEVDNDGKVRTVTVRTRNGIVRRDIRKICLLEGSE</sequence>
<evidence type="ECO:0000256" key="1">
    <source>
        <dbReference type="PROSITE-ProRule" id="PRU00047"/>
    </source>
</evidence>
<feature type="region of interest" description="Disordered" evidence="2">
    <location>
        <begin position="1"/>
        <end position="23"/>
    </location>
</feature>
<name>C7C204_SCHJA</name>
<dbReference type="InterPro" id="IPR043128">
    <property type="entry name" value="Rev_trsase/Diguanyl_cyclase"/>
</dbReference>
<feature type="compositionally biased region" description="Basic residues" evidence="2">
    <location>
        <begin position="1"/>
        <end position="10"/>
    </location>
</feature>
<keyword evidence="1" id="KW-0863">Zinc-finger</keyword>
<dbReference type="SUPFAM" id="SSF53098">
    <property type="entry name" value="Ribonuclease H-like"/>
    <property type="match status" value="1"/>
</dbReference>
<dbReference type="InterPro" id="IPR041588">
    <property type="entry name" value="Integrase_H2C2"/>
</dbReference>
<dbReference type="InterPro" id="IPR001878">
    <property type="entry name" value="Znf_CCHC"/>
</dbReference>
<reference evidence="5" key="1">
    <citation type="journal article" date="2009" name="Nature">
        <title>The Schistosoma japonicum genome reveals features of host-parasite interplay.</title>
        <authorList>
            <person name="Liu F."/>
            <person name="Zhou Y."/>
            <person name="Wang Z.Q."/>
            <person name="Lu G."/>
            <person name="Zheng H."/>
            <person name="Brindley P.J."/>
            <person name="McManus D.P."/>
            <person name="Blair D."/>
            <person name="Zhang Q.H."/>
            <person name="Zhong Y."/>
            <person name="Wang S."/>
            <person name="Han Z.G."/>
            <person name="Chen Z."/>
        </authorList>
    </citation>
    <scope>NUCLEOTIDE SEQUENCE</scope>
</reference>
<dbReference type="PROSITE" id="PS50158">
    <property type="entry name" value="ZF_CCHC"/>
    <property type="match status" value="1"/>
</dbReference>
<protein>
    <submittedName>
        <fullName evidence="5">Gag-Pol polyprotein</fullName>
    </submittedName>
</protein>
<accession>C7C204</accession>
<dbReference type="Gene3D" id="1.10.340.70">
    <property type="match status" value="1"/>
</dbReference>
<feature type="domain" description="Integrase catalytic" evidence="4">
    <location>
        <begin position="1363"/>
        <end position="1561"/>
    </location>
</feature>
<dbReference type="Pfam" id="PF05380">
    <property type="entry name" value="Peptidase_A17"/>
    <property type="match status" value="1"/>
</dbReference>